<dbReference type="InterPro" id="IPR042100">
    <property type="entry name" value="Bug_dom1"/>
</dbReference>
<dbReference type="Proteomes" id="UP000542125">
    <property type="component" value="Unassembled WGS sequence"/>
</dbReference>
<reference evidence="3 4" key="1">
    <citation type="submission" date="2020-07" db="EMBL/GenBank/DDBJ databases">
        <title>Genomic Encyclopedia of Type Strains, Phase IV (KMG-V): Genome sequencing to study the core and pangenomes of soil and plant-associated prokaryotes.</title>
        <authorList>
            <person name="Whitman W."/>
        </authorList>
    </citation>
    <scope>NUCLEOTIDE SEQUENCE [LARGE SCALE GENOMIC DNA]</scope>
    <source>
        <strain evidence="3 4">SAS40</strain>
    </source>
</reference>
<protein>
    <submittedName>
        <fullName evidence="3">Tripartite-type tricarboxylate transporter receptor subunit TctC</fullName>
    </submittedName>
</protein>
<dbReference type="InterPro" id="IPR005064">
    <property type="entry name" value="BUG"/>
</dbReference>
<evidence type="ECO:0000256" key="2">
    <source>
        <dbReference type="SAM" id="SignalP"/>
    </source>
</evidence>
<dbReference type="RefSeq" id="WP_179585394.1">
    <property type="nucleotide sequence ID" value="NZ_JACBYR010000001.1"/>
</dbReference>
<dbReference type="Gene3D" id="3.40.190.10">
    <property type="entry name" value="Periplasmic binding protein-like II"/>
    <property type="match status" value="1"/>
</dbReference>
<sequence length="328" mass="34289">MTTPDISRVAGATLLTLACVASVSAQTAPDMNYPARPVRIIVPLAAGGPVDLVARRVGDRLSKQLGQPVTVENRAGGNGIIGATGCKSAQPDGHTLCILLSDTVVINPAIYKKLPYAVTDFAPISEISRIDTAVVVTTALPVRTLQELVQYDRAHPGTLNWGHFGIGSSSHLFMAQVNDKLGSRIVDVPYQGGSLVLNAMLGNQVQVSSLSYSLVAQYIDSGKLRALAVLGDVASPRFPGVPLLKDQGLGTARNAWVGLFAPTGTSPAIIARLFNEIKTITSDTEFQKALGAQGLAVTGRSPEATAAVIKAEGKDWQEVAASAKVSLD</sequence>
<comment type="similarity">
    <text evidence="1">Belongs to the UPF0065 (bug) family.</text>
</comment>
<evidence type="ECO:0000256" key="1">
    <source>
        <dbReference type="ARBA" id="ARBA00006987"/>
    </source>
</evidence>
<proteinExistence type="inferred from homology"/>
<organism evidence="3 4">
    <name type="scientific">Pigmentiphaga litoralis</name>
    <dbReference type="NCBI Taxonomy" id="516702"/>
    <lineage>
        <taxon>Bacteria</taxon>
        <taxon>Pseudomonadati</taxon>
        <taxon>Pseudomonadota</taxon>
        <taxon>Betaproteobacteria</taxon>
        <taxon>Burkholderiales</taxon>
        <taxon>Alcaligenaceae</taxon>
        <taxon>Pigmentiphaga</taxon>
    </lineage>
</organism>
<dbReference type="SUPFAM" id="SSF53850">
    <property type="entry name" value="Periplasmic binding protein-like II"/>
    <property type="match status" value="1"/>
</dbReference>
<dbReference type="Pfam" id="PF03401">
    <property type="entry name" value="TctC"/>
    <property type="match status" value="1"/>
</dbReference>
<dbReference type="PANTHER" id="PTHR42928">
    <property type="entry name" value="TRICARBOXYLATE-BINDING PROTEIN"/>
    <property type="match status" value="1"/>
</dbReference>
<comment type="caution">
    <text evidence="3">The sequence shown here is derived from an EMBL/GenBank/DDBJ whole genome shotgun (WGS) entry which is preliminary data.</text>
</comment>
<name>A0A7Y9IT58_9BURK</name>
<dbReference type="PANTHER" id="PTHR42928:SF5">
    <property type="entry name" value="BLR1237 PROTEIN"/>
    <property type="match status" value="1"/>
</dbReference>
<feature type="signal peptide" evidence="2">
    <location>
        <begin position="1"/>
        <end position="27"/>
    </location>
</feature>
<feature type="chain" id="PRO_5030956421" evidence="2">
    <location>
        <begin position="28"/>
        <end position="328"/>
    </location>
</feature>
<evidence type="ECO:0000313" key="4">
    <source>
        <dbReference type="Proteomes" id="UP000542125"/>
    </source>
</evidence>
<gene>
    <name evidence="3" type="ORF">FHW18_001744</name>
</gene>
<keyword evidence="2" id="KW-0732">Signal</keyword>
<dbReference type="AlphaFoldDB" id="A0A7Y9IT58"/>
<accession>A0A7Y9IT58</accession>
<keyword evidence="3" id="KW-0675">Receptor</keyword>
<keyword evidence="4" id="KW-1185">Reference proteome</keyword>
<dbReference type="CDD" id="cd07012">
    <property type="entry name" value="PBP2_Bug_TTT"/>
    <property type="match status" value="1"/>
</dbReference>
<dbReference type="PIRSF" id="PIRSF017082">
    <property type="entry name" value="YflP"/>
    <property type="match status" value="1"/>
</dbReference>
<dbReference type="Gene3D" id="3.40.190.150">
    <property type="entry name" value="Bordetella uptake gene, domain 1"/>
    <property type="match status" value="1"/>
</dbReference>
<dbReference type="EMBL" id="JACBYR010000001">
    <property type="protein sequence ID" value="NYE82473.1"/>
    <property type="molecule type" value="Genomic_DNA"/>
</dbReference>
<evidence type="ECO:0000313" key="3">
    <source>
        <dbReference type="EMBL" id="NYE82473.1"/>
    </source>
</evidence>